<gene>
    <name evidence="1" type="ORF">GGX14DRAFT_409048</name>
</gene>
<keyword evidence="2" id="KW-1185">Reference proteome</keyword>
<organism evidence="1 2">
    <name type="scientific">Mycena pura</name>
    <dbReference type="NCBI Taxonomy" id="153505"/>
    <lineage>
        <taxon>Eukaryota</taxon>
        <taxon>Fungi</taxon>
        <taxon>Dikarya</taxon>
        <taxon>Basidiomycota</taxon>
        <taxon>Agaricomycotina</taxon>
        <taxon>Agaricomycetes</taxon>
        <taxon>Agaricomycetidae</taxon>
        <taxon>Agaricales</taxon>
        <taxon>Marasmiineae</taxon>
        <taxon>Mycenaceae</taxon>
        <taxon>Mycena</taxon>
    </lineage>
</organism>
<dbReference type="EMBL" id="JARJCW010000190">
    <property type="protein sequence ID" value="KAJ7187615.1"/>
    <property type="molecule type" value="Genomic_DNA"/>
</dbReference>
<comment type="caution">
    <text evidence="1">The sequence shown here is derived from an EMBL/GenBank/DDBJ whole genome shotgun (WGS) entry which is preliminary data.</text>
</comment>
<accession>A0AAD6UJT8</accession>
<dbReference type="AlphaFoldDB" id="A0AAD6UJT8"/>
<reference evidence="1" key="1">
    <citation type="submission" date="2023-03" db="EMBL/GenBank/DDBJ databases">
        <title>Massive genome expansion in bonnet fungi (Mycena s.s.) driven by repeated elements and novel gene families across ecological guilds.</title>
        <authorList>
            <consortium name="Lawrence Berkeley National Laboratory"/>
            <person name="Harder C.B."/>
            <person name="Miyauchi S."/>
            <person name="Viragh M."/>
            <person name="Kuo A."/>
            <person name="Thoen E."/>
            <person name="Andreopoulos B."/>
            <person name="Lu D."/>
            <person name="Skrede I."/>
            <person name="Drula E."/>
            <person name="Henrissat B."/>
            <person name="Morin E."/>
            <person name="Kohler A."/>
            <person name="Barry K."/>
            <person name="LaButti K."/>
            <person name="Morin E."/>
            <person name="Salamov A."/>
            <person name="Lipzen A."/>
            <person name="Mereny Z."/>
            <person name="Hegedus B."/>
            <person name="Baldrian P."/>
            <person name="Stursova M."/>
            <person name="Weitz H."/>
            <person name="Taylor A."/>
            <person name="Grigoriev I.V."/>
            <person name="Nagy L.G."/>
            <person name="Martin F."/>
            <person name="Kauserud H."/>
        </authorList>
    </citation>
    <scope>NUCLEOTIDE SEQUENCE</scope>
    <source>
        <strain evidence="1">9144</strain>
    </source>
</reference>
<proteinExistence type="predicted"/>
<protein>
    <submittedName>
        <fullName evidence="1">Uncharacterized protein</fullName>
    </submittedName>
</protein>
<dbReference type="Proteomes" id="UP001219525">
    <property type="component" value="Unassembled WGS sequence"/>
</dbReference>
<evidence type="ECO:0000313" key="1">
    <source>
        <dbReference type="EMBL" id="KAJ7187615.1"/>
    </source>
</evidence>
<evidence type="ECO:0000313" key="2">
    <source>
        <dbReference type="Proteomes" id="UP001219525"/>
    </source>
</evidence>
<name>A0AAD6UJT8_9AGAR</name>
<sequence length="259" mass="29357">MAIALLLQLGGLLREIEWVVESARLGRRDVTIPFTSVSAKSSEFSAIHHWHSDDLGLELNVQPKPSAPFSGFLLTSCAMCQHGKTVTLDHVTFVEGGWGLPYEQTEPSHGEEDKEKYRGGDPLRLRTMFCRKTHQVAVFPNIPRRLFAVALGAKQPSAGWESRNPVRDSTRFPPQYHLTFLKSSNFLQASTTLVQFSEQKRSIIPQLHAHPTQPGQGCKKWFGNVIWVPWCQRQHCTLCCVKRPADQNLQQIKQEKNNF</sequence>